<feature type="transmembrane region" description="Helical" evidence="7">
    <location>
        <begin position="207"/>
        <end position="228"/>
    </location>
</feature>
<dbReference type="InterPro" id="IPR018629">
    <property type="entry name" value="XK-rel"/>
</dbReference>
<evidence type="ECO:0000256" key="1">
    <source>
        <dbReference type="ARBA" id="ARBA00004651"/>
    </source>
</evidence>
<dbReference type="PANTHER" id="PTHR16024:SF28">
    <property type="entry name" value="XK-RELATED PROTEIN"/>
    <property type="match status" value="1"/>
</dbReference>
<protein>
    <recommendedName>
        <fullName evidence="7">XK-related protein</fullName>
    </recommendedName>
</protein>
<dbReference type="PANTHER" id="PTHR16024">
    <property type="entry name" value="XK-RELATED PROTEIN"/>
    <property type="match status" value="1"/>
</dbReference>
<evidence type="ECO:0000256" key="7">
    <source>
        <dbReference type="RuleBase" id="RU910716"/>
    </source>
</evidence>
<sequence>MNRERSFETSELNGGDAGEQCSATAEEQLDTITSQTSREKTTGVFHRIVFQKLLLFSTVRLIIYLNKLYQDVNAVGEYSSKDYYKYCIISVLALTSPIIIYTFYLIGAHLAKDDIIDKVDVSTRTVNGLLLIPWQIKRHLDMLYFTAQRACQWRKPAKEEREEIKSLERNAEILEFFEDFYSGFLQLLLQIYILLGSDVLISGQKSSLRPLIGQLVGSALAIFSMMIASRRRDDGPLTGFLSFVGWFCVFTSRVIVFSLVATYIRHWLFVLCLIHVLAFSIWIYTIAIESYKISSSSTTAIAPWESKRKRASIAILVFLFFGLPSLVFWPIMFQLKECKRPLIFLMVITIENVLLLGIWAVCHVTVVGAQLSDLQIITVSLIVISTLGGAFFLLVYVFCKPKYTDQVVLYEIRESKNRPAPDFIKLNARTNNASNYGIYYEFCDIVFKLPSTHKISERLEQIRRMQDQIN</sequence>
<keyword evidence="5 7" id="KW-1133">Transmembrane helix</keyword>
<keyword evidence="4 7" id="KW-0812">Transmembrane</keyword>
<feature type="transmembrane region" description="Helical" evidence="7">
    <location>
        <begin position="176"/>
        <end position="195"/>
    </location>
</feature>
<evidence type="ECO:0000313" key="8">
    <source>
        <dbReference type="EMBL" id="RWS10159.1"/>
    </source>
</evidence>
<dbReference type="Pfam" id="PF09815">
    <property type="entry name" value="XK-related"/>
    <property type="match status" value="1"/>
</dbReference>
<feature type="transmembrane region" description="Helical" evidence="7">
    <location>
        <begin position="343"/>
        <end position="362"/>
    </location>
</feature>
<name>A0A443R4G8_9ACAR</name>
<dbReference type="InterPro" id="IPR050895">
    <property type="entry name" value="XK-related_scramblase"/>
</dbReference>
<feature type="transmembrane region" description="Helical" evidence="7">
    <location>
        <begin position="240"/>
        <end position="261"/>
    </location>
</feature>
<dbReference type="OrthoDB" id="6420233at2759"/>
<evidence type="ECO:0000256" key="6">
    <source>
        <dbReference type="ARBA" id="ARBA00023136"/>
    </source>
</evidence>
<reference evidence="8 9" key="1">
    <citation type="journal article" date="2018" name="Gigascience">
        <title>Genomes of trombidid mites reveal novel predicted allergens and laterally-transferred genes associated with secondary metabolism.</title>
        <authorList>
            <person name="Dong X."/>
            <person name="Chaisiri K."/>
            <person name="Xia D."/>
            <person name="Armstrong S.D."/>
            <person name="Fang Y."/>
            <person name="Donnelly M.J."/>
            <person name="Kadowaki T."/>
            <person name="McGarry J.W."/>
            <person name="Darby A.C."/>
            <person name="Makepeace B.L."/>
        </authorList>
    </citation>
    <scope>NUCLEOTIDE SEQUENCE [LARGE SCALE GENOMIC DNA]</scope>
    <source>
        <strain evidence="8">UoL-WK</strain>
    </source>
</reference>
<keyword evidence="6 7" id="KW-0472">Membrane</keyword>
<evidence type="ECO:0000313" key="9">
    <source>
        <dbReference type="Proteomes" id="UP000285301"/>
    </source>
</evidence>
<evidence type="ECO:0000256" key="5">
    <source>
        <dbReference type="ARBA" id="ARBA00022989"/>
    </source>
</evidence>
<feature type="transmembrane region" description="Helical" evidence="7">
    <location>
        <begin position="311"/>
        <end position="331"/>
    </location>
</feature>
<dbReference type="GO" id="GO:0005886">
    <property type="term" value="C:plasma membrane"/>
    <property type="evidence" value="ECO:0007669"/>
    <property type="project" value="UniProtKB-SubCell"/>
</dbReference>
<comment type="subcellular location">
    <subcellularLocation>
        <location evidence="1">Cell membrane</location>
        <topology evidence="1">Multi-pass membrane protein</topology>
    </subcellularLocation>
    <subcellularLocation>
        <location evidence="7">Membrane</location>
        <topology evidence="7">Multi-pass membrane protein</topology>
    </subcellularLocation>
</comment>
<evidence type="ECO:0000256" key="3">
    <source>
        <dbReference type="ARBA" id="ARBA00022475"/>
    </source>
</evidence>
<keyword evidence="3" id="KW-1003">Cell membrane</keyword>
<gene>
    <name evidence="8" type="ORF">B4U79_12785</name>
</gene>
<comment type="similarity">
    <text evidence="2 7">Belongs to the XK family.</text>
</comment>
<comment type="caution">
    <text evidence="8">The sequence shown here is derived from an EMBL/GenBank/DDBJ whole genome shotgun (WGS) entry which is preliminary data.</text>
</comment>
<evidence type="ECO:0000256" key="2">
    <source>
        <dbReference type="ARBA" id="ARBA00008789"/>
    </source>
</evidence>
<organism evidence="8 9">
    <name type="scientific">Dinothrombium tinctorium</name>
    <dbReference type="NCBI Taxonomy" id="1965070"/>
    <lineage>
        <taxon>Eukaryota</taxon>
        <taxon>Metazoa</taxon>
        <taxon>Ecdysozoa</taxon>
        <taxon>Arthropoda</taxon>
        <taxon>Chelicerata</taxon>
        <taxon>Arachnida</taxon>
        <taxon>Acari</taxon>
        <taxon>Acariformes</taxon>
        <taxon>Trombidiformes</taxon>
        <taxon>Prostigmata</taxon>
        <taxon>Anystina</taxon>
        <taxon>Parasitengona</taxon>
        <taxon>Trombidioidea</taxon>
        <taxon>Trombidiidae</taxon>
        <taxon>Dinothrombium</taxon>
    </lineage>
</organism>
<proteinExistence type="inferred from homology"/>
<dbReference type="EMBL" id="NCKU01002201">
    <property type="protein sequence ID" value="RWS10159.1"/>
    <property type="molecule type" value="Genomic_DNA"/>
</dbReference>
<accession>A0A443R4G8</accession>
<feature type="transmembrane region" description="Helical" evidence="7">
    <location>
        <begin position="267"/>
        <end position="291"/>
    </location>
</feature>
<keyword evidence="9" id="KW-1185">Reference proteome</keyword>
<dbReference type="AlphaFoldDB" id="A0A443R4G8"/>
<dbReference type="Proteomes" id="UP000285301">
    <property type="component" value="Unassembled WGS sequence"/>
</dbReference>
<evidence type="ECO:0000256" key="4">
    <source>
        <dbReference type="ARBA" id="ARBA00022692"/>
    </source>
</evidence>
<feature type="transmembrane region" description="Helical" evidence="7">
    <location>
        <begin position="83"/>
        <end position="106"/>
    </location>
</feature>
<feature type="transmembrane region" description="Helical" evidence="7">
    <location>
        <begin position="374"/>
        <end position="398"/>
    </location>
</feature>